<dbReference type="OrthoDB" id="721800at2759"/>
<dbReference type="InterPro" id="IPR038765">
    <property type="entry name" value="Papain-like_cys_pep_sf"/>
</dbReference>
<keyword evidence="3" id="KW-0378">Hydrolase</keyword>
<dbReference type="RefSeq" id="XP_044324282.1">
    <property type="nucleotide sequence ID" value="XM_044468347.1"/>
</dbReference>
<evidence type="ECO:0000256" key="1">
    <source>
        <dbReference type="ARBA" id="ARBA00005234"/>
    </source>
</evidence>
<dbReference type="GO" id="GO:0008234">
    <property type="term" value="F:cysteine-type peptidase activity"/>
    <property type="evidence" value="ECO:0007669"/>
    <property type="project" value="InterPro"/>
</dbReference>
<evidence type="ECO:0000313" key="7">
    <source>
        <dbReference type="Proteomes" id="UP000019116"/>
    </source>
</evidence>
<dbReference type="Gramene" id="TraesROB_scaffold_033832_01G000100.1">
    <property type="protein sequence ID" value="TraesROB_scaffold_033832_01G000100.1"/>
    <property type="gene ID" value="TraesROB_scaffold_033832_01G000100"/>
</dbReference>
<feature type="signal peptide" evidence="4">
    <location>
        <begin position="1"/>
        <end position="17"/>
    </location>
</feature>
<dbReference type="RefSeq" id="XP_044324287.1">
    <property type="nucleotide sequence ID" value="XM_044468352.1"/>
</dbReference>
<dbReference type="Gramene" id="TraesJUL2B03G00961860.1">
    <property type="protein sequence ID" value="TraesJUL2B03G00961860.1"/>
    <property type="gene ID" value="TraesJUL2B03G00961860"/>
</dbReference>
<dbReference type="Gramene" id="TraesWEE_scaffold_003449_01G000100.1">
    <property type="protein sequence ID" value="TraesWEE_scaffold_003449_01G000100.1"/>
    <property type="gene ID" value="TraesWEE_scaffold_003449_01G000100"/>
</dbReference>
<dbReference type="RefSeq" id="XP_044324288.1">
    <property type="nucleotide sequence ID" value="XM_044468353.1"/>
</dbReference>
<dbReference type="Gramene" id="TraesRN2B0100817200.1">
    <property type="protein sequence ID" value="TraesRN2B0100817200.1"/>
    <property type="gene ID" value="TraesRN2B0100817200"/>
</dbReference>
<feature type="domain" description="Ubiquitin-like protease family profile" evidence="5">
    <location>
        <begin position="8"/>
        <end position="110"/>
    </location>
</feature>
<gene>
    <name evidence="6" type="primary">LOC123045341</name>
</gene>
<dbReference type="GeneID" id="123045341"/>
<dbReference type="RefSeq" id="XP_044324290.1">
    <property type="nucleotide sequence ID" value="XM_044468355.1"/>
</dbReference>
<evidence type="ECO:0000259" key="5">
    <source>
        <dbReference type="Pfam" id="PF02902"/>
    </source>
</evidence>
<dbReference type="RefSeq" id="XP_044324285.1">
    <property type="nucleotide sequence ID" value="XM_044468350.1"/>
</dbReference>
<name>A0A3B6C6M0_WHEAT</name>
<proteinExistence type="inferred from homology"/>
<dbReference type="Gramene" id="TraesCLE_scaffold_003901_01G000200.1">
    <property type="protein sequence ID" value="TraesCLE_scaffold_003901_01G000200.1"/>
    <property type="gene ID" value="TraesCLE_scaffold_003901_01G000200"/>
</dbReference>
<sequence>MMLKVLLILFKPIGTMVHYSVYVVNRYRGSIDILDSLCYDNMETSRSSFHGDCKNIMKRFVGLLEEVYGKAAYKASKQPNWVTIAKRPTSIDVPKQKNNDCGFFAVKFSSSYDGDEIVEDFGDVEAAADDWKAEFMHTLVFSEKNEVMRSELPKEIESFGP</sequence>
<reference evidence="6" key="2">
    <citation type="submission" date="2018-10" db="UniProtKB">
        <authorList>
            <consortium name="EnsemblPlants"/>
        </authorList>
    </citation>
    <scope>IDENTIFICATION</scope>
</reference>
<evidence type="ECO:0000256" key="4">
    <source>
        <dbReference type="SAM" id="SignalP"/>
    </source>
</evidence>
<dbReference type="RefSeq" id="XP_044324289.1">
    <property type="nucleotide sequence ID" value="XM_044468354.1"/>
</dbReference>
<dbReference type="Gramene" id="TraesCS2B02G304700.1">
    <property type="protein sequence ID" value="TraesCS2B02G304700.1"/>
    <property type="gene ID" value="TraesCS2B02G304700"/>
</dbReference>
<evidence type="ECO:0000256" key="3">
    <source>
        <dbReference type="ARBA" id="ARBA00022801"/>
    </source>
</evidence>
<dbReference type="Proteomes" id="UP000019116">
    <property type="component" value="Chromosome 2B"/>
</dbReference>
<accession>A0A3B6C6M0</accession>
<keyword evidence="2" id="KW-0645">Protease</keyword>
<dbReference type="RefSeq" id="XP_044324283.1">
    <property type="nucleotide sequence ID" value="XM_044468348.1"/>
</dbReference>
<dbReference type="RefSeq" id="XP_044324286.1">
    <property type="nucleotide sequence ID" value="XM_044468351.1"/>
</dbReference>
<dbReference type="Pfam" id="PF02902">
    <property type="entry name" value="Peptidase_C48"/>
    <property type="match status" value="1"/>
</dbReference>
<dbReference type="RefSeq" id="XP_044324291.1">
    <property type="nucleotide sequence ID" value="XM_044468356.1"/>
</dbReference>
<feature type="chain" id="PRO_5043172051" description="Ubiquitin-like protease family profile domain-containing protein" evidence="4">
    <location>
        <begin position="18"/>
        <end position="161"/>
    </location>
</feature>
<dbReference type="SUPFAM" id="SSF54001">
    <property type="entry name" value="Cysteine proteinases"/>
    <property type="match status" value="1"/>
</dbReference>
<keyword evidence="7" id="KW-1185">Reference proteome</keyword>
<dbReference type="RefSeq" id="XP_044324284.1">
    <property type="nucleotide sequence ID" value="XM_044468349.1"/>
</dbReference>
<protein>
    <recommendedName>
        <fullName evidence="5">Ubiquitin-like protease family profile domain-containing protein</fullName>
    </recommendedName>
</protein>
<dbReference type="Gene3D" id="3.40.395.10">
    <property type="entry name" value="Adenoviral Proteinase, Chain A"/>
    <property type="match status" value="1"/>
</dbReference>
<comment type="similarity">
    <text evidence="1">Belongs to the peptidase C48 family.</text>
</comment>
<dbReference type="InterPro" id="IPR003653">
    <property type="entry name" value="Peptidase_C48_C"/>
</dbReference>
<dbReference type="Gramene" id="TraesCAD_scaffold_002732_01G000100.1">
    <property type="protein sequence ID" value="TraesCAD_scaffold_002732_01G000100.1"/>
    <property type="gene ID" value="TraesCAD_scaffold_002732_01G000100"/>
</dbReference>
<organism evidence="6">
    <name type="scientific">Triticum aestivum</name>
    <name type="common">Wheat</name>
    <dbReference type="NCBI Taxonomy" id="4565"/>
    <lineage>
        <taxon>Eukaryota</taxon>
        <taxon>Viridiplantae</taxon>
        <taxon>Streptophyta</taxon>
        <taxon>Embryophyta</taxon>
        <taxon>Tracheophyta</taxon>
        <taxon>Spermatophyta</taxon>
        <taxon>Magnoliopsida</taxon>
        <taxon>Liliopsida</taxon>
        <taxon>Poales</taxon>
        <taxon>Poaceae</taxon>
        <taxon>BOP clade</taxon>
        <taxon>Pooideae</taxon>
        <taxon>Triticodae</taxon>
        <taxon>Triticeae</taxon>
        <taxon>Triticinae</taxon>
        <taxon>Triticum</taxon>
    </lineage>
</organism>
<evidence type="ECO:0000313" key="6">
    <source>
        <dbReference type="EnsemblPlants" id="TraesCS2B02G304700.1"/>
    </source>
</evidence>
<dbReference type="EnsemblPlants" id="TraesCS2B02G304700.1">
    <property type="protein sequence ID" value="TraesCS2B02G304700.1"/>
    <property type="gene ID" value="TraesCS2B02G304700"/>
</dbReference>
<dbReference type="SMR" id="A0A3B6C6M0"/>
<keyword evidence="4" id="KW-0732">Signal</keyword>
<dbReference type="AlphaFoldDB" id="A0A3B6C6M0"/>
<dbReference type="Gramene" id="TraesCS2B03G0797000.1">
    <property type="protein sequence ID" value="TraesCS2B03G0797000.1.CDS"/>
    <property type="gene ID" value="TraesCS2B03G0797000"/>
</dbReference>
<evidence type="ECO:0000256" key="2">
    <source>
        <dbReference type="ARBA" id="ARBA00022670"/>
    </source>
</evidence>
<reference evidence="6" key="1">
    <citation type="submission" date="2018-08" db="EMBL/GenBank/DDBJ databases">
        <authorList>
            <person name="Rossello M."/>
        </authorList>
    </citation>
    <scope>NUCLEOTIDE SEQUENCE [LARGE SCALE GENOMIC DNA]</scope>
    <source>
        <strain evidence="6">cv. Chinese Spring</strain>
    </source>
</reference>
<dbReference type="GO" id="GO:0006508">
    <property type="term" value="P:proteolysis"/>
    <property type="evidence" value="ECO:0007669"/>
    <property type="project" value="UniProtKB-KW"/>
</dbReference>